<evidence type="ECO:0000313" key="3">
    <source>
        <dbReference type="Proteomes" id="UP000234681"/>
    </source>
</evidence>
<accession>A6IZ84</accession>
<dbReference type="AlphaFoldDB" id="A6IZ84"/>
<evidence type="ECO:0000313" key="2">
    <source>
        <dbReference type="EMBL" id="EDL92562.1"/>
    </source>
</evidence>
<gene>
    <name evidence="2" type="ORF">rCG_51129</name>
</gene>
<protein>
    <submittedName>
        <fullName evidence="2">RCG51129</fullName>
    </submittedName>
</protein>
<evidence type="ECO:0000256" key="1">
    <source>
        <dbReference type="SAM" id="SignalP"/>
    </source>
</evidence>
<organism evidence="2 3">
    <name type="scientific">Rattus norvegicus</name>
    <name type="common">Rat</name>
    <dbReference type="NCBI Taxonomy" id="10116"/>
    <lineage>
        <taxon>Eukaryota</taxon>
        <taxon>Metazoa</taxon>
        <taxon>Chordata</taxon>
        <taxon>Craniata</taxon>
        <taxon>Vertebrata</taxon>
        <taxon>Euteleostomi</taxon>
        <taxon>Mammalia</taxon>
        <taxon>Eutheria</taxon>
        <taxon>Euarchontoglires</taxon>
        <taxon>Glires</taxon>
        <taxon>Rodentia</taxon>
        <taxon>Myomorpha</taxon>
        <taxon>Muroidea</taxon>
        <taxon>Muridae</taxon>
        <taxon>Murinae</taxon>
        <taxon>Rattus</taxon>
    </lineage>
</organism>
<sequence>MVYFLLKLICLFRLPSLPAKACPRLDGIHHLICWCSGILGTW</sequence>
<keyword evidence="1" id="KW-0732">Signal</keyword>
<dbReference type="Proteomes" id="UP000234681">
    <property type="component" value="Chromosome 19"/>
</dbReference>
<reference evidence="3" key="1">
    <citation type="submission" date="2005-09" db="EMBL/GenBank/DDBJ databases">
        <authorList>
            <person name="Mural R.J."/>
            <person name="Li P.W."/>
            <person name="Adams M.D."/>
            <person name="Amanatides P.G."/>
            <person name="Baden-Tillson H."/>
            <person name="Barnstead M."/>
            <person name="Chin S.H."/>
            <person name="Dew I."/>
            <person name="Evans C.A."/>
            <person name="Ferriera S."/>
            <person name="Flanigan M."/>
            <person name="Fosler C."/>
            <person name="Glodek A."/>
            <person name="Gu Z."/>
            <person name="Holt R.A."/>
            <person name="Jennings D."/>
            <person name="Kraft C.L."/>
            <person name="Lu F."/>
            <person name="Nguyen T."/>
            <person name="Nusskern D.R."/>
            <person name="Pfannkoch C.M."/>
            <person name="Sitter C."/>
            <person name="Sutton G.G."/>
            <person name="Venter J.C."/>
            <person name="Wang Z."/>
            <person name="Woodage T."/>
            <person name="Zheng X.H."/>
            <person name="Zhong F."/>
        </authorList>
    </citation>
    <scope>NUCLEOTIDE SEQUENCE [LARGE SCALE GENOMIC DNA]</scope>
    <source>
        <strain>BN</strain>
        <strain evidence="3">Sprague-Dawley</strain>
    </source>
</reference>
<feature type="signal peptide" evidence="1">
    <location>
        <begin position="1"/>
        <end position="21"/>
    </location>
</feature>
<feature type="chain" id="PRO_5039909718" evidence="1">
    <location>
        <begin position="22"/>
        <end position="42"/>
    </location>
</feature>
<proteinExistence type="predicted"/>
<dbReference type="EMBL" id="CH473972">
    <property type="protein sequence ID" value="EDL92562.1"/>
    <property type="molecule type" value="Genomic_DNA"/>
</dbReference>
<name>A6IZ84_RAT</name>